<gene>
    <name evidence="1" type="ORF">METZ01_LOCUS30521</name>
</gene>
<dbReference type="Gene3D" id="3.20.170.30">
    <property type="match status" value="1"/>
</dbReference>
<sequence length="87" mass="9433">VGIKPAGRAHVHLSANMRAAAEAGRVHRADPAIIEIDTARMVATGETIWHAGVTVYLTENVSGDYLSIVDPADPELSLLRETWLEEE</sequence>
<dbReference type="InterPro" id="IPR042081">
    <property type="entry name" value="RNA_2'-PTrans_C"/>
</dbReference>
<accession>A0A381QHU7</accession>
<dbReference type="SUPFAM" id="SSF56399">
    <property type="entry name" value="ADP-ribosylation"/>
    <property type="match status" value="1"/>
</dbReference>
<evidence type="ECO:0008006" key="2">
    <source>
        <dbReference type="Google" id="ProtNLM"/>
    </source>
</evidence>
<proteinExistence type="predicted"/>
<reference evidence="1" key="1">
    <citation type="submission" date="2018-05" db="EMBL/GenBank/DDBJ databases">
        <authorList>
            <person name="Lanie J.A."/>
            <person name="Ng W.-L."/>
            <person name="Kazmierczak K.M."/>
            <person name="Andrzejewski T.M."/>
            <person name="Davidsen T.M."/>
            <person name="Wayne K.J."/>
            <person name="Tettelin H."/>
            <person name="Glass J.I."/>
            <person name="Rusch D."/>
            <person name="Podicherti R."/>
            <person name="Tsui H.-C.T."/>
            <person name="Winkler M.E."/>
        </authorList>
    </citation>
    <scope>NUCLEOTIDE SEQUENCE</scope>
</reference>
<name>A0A381QHU7_9ZZZZ</name>
<dbReference type="AlphaFoldDB" id="A0A381QHU7"/>
<feature type="non-terminal residue" evidence="1">
    <location>
        <position position="1"/>
    </location>
</feature>
<dbReference type="GO" id="GO:0016740">
    <property type="term" value="F:transferase activity"/>
    <property type="evidence" value="ECO:0007669"/>
    <property type="project" value="InterPro"/>
</dbReference>
<evidence type="ECO:0000313" key="1">
    <source>
        <dbReference type="EMBL" id="SUZ77667.1"/>
    </source>
</evidence>
<dbReference type="Pfam" id="PF01885">
    <property type="entry name" value="PTS_2-RNA"/>
    <property type="match status" value="1"/>
</dbReference>
<protein>
    <recommendedName>
        <fullName evidence="2">RNA 2'-phosphotransferase</fullName>
    </recommendedName>
</protein>
<dbReference type="InterPro" id="IPR002745">
    <property type="entry name" value="Ptrans_KptA/Tpt1"/>
</dbReference>
<organism evidence="1">
    <name type="scientific">marine metagenome</name>
    <dbReference type="NCBI Taxonomy" id="408172"/>
    <lineage>
        <taxon>unclassified sequences</taxon>
        <taxon>metagenomes</taxon>
        <taxon>ecological metagenomes</taxon>
    </lineage>
</organism>
<dbReference type="EMBL" id="UINC01001325">
    <property type="protein sequence ID" value="SUZ77667.1"/>
    <property type="molecule type" value="Genomic_DNA"/>
</dbReference>